<dbReference type="PANTHER" id="PTHR46429:SF1">
    <property type="entry name" value="23S RRNA (GUANOSINE-2'-O-)-METHYLTRANSFERASE RLMB"/>
    <property type="match status" value="1"/>
</dbReference>
<evidence type="ECO:0000256" key="1">
    <source>
        <dbReference type="ARBA" id="ARBA00022603"/>
    </source>
</evidence>
<keyword evidence="5" id="KW-1185">Reference proteome</keyword>
<keyword evidence="1" id="KW-0489">Methyltransferase</keyword>
<dbReference type="Pfam" id="PF00588">
    <property type="entry name" value="SpoU_methylase"/>
    <property type="match status" value="1"/>
</dbReference>
<dbReference type="AlphaFoldDB" id="A0AAD7UGJ5"/>
<evidence type="ECO:0000313" key="5">
    <source>
        <dbReference type="Proteomes" id="UP001230188"/>
    </source>
</evidence>
<dbReference type="PANTHER" id="PTHR46429">
    <property type="entry name" value="23S RRNA (GUANOSINE-2'-O-)-METHYLTRANSFERASE RLMB"/>
    <property type="match status" value="1"/>
</dbReference>
<dbReference type="GO" id="GO:0005829">
    <property type="term" value="C:cytosol"/>
    <property type="evidence" value="ECO:0007669"/>
    <property type="project" value="TreeGrafter"/>
</dbReference>
<protein>
    <recommendedName>
        <fullName evidence="3">tRNA/rRNA methyltransferase SpoU type domain-containing protein</fullName>
    </recommendedName>
</protein>
<dbReference type="SUPFAM" id="SSF75217">
    <property type="entry name" value="alpha/beta knot"/>
    <property type="match status" value="1"/>
</dbReference>
<dbReference type="GO" id="GO:0008173">
    <property type="term" value="F:RNA methyltransferase activity"/>
    <property type="evidence" value="ECO:0007669"/>
    <property type="project" value="InterPro"/>
</dbReference>
<dbReference type="InterPro" id="IPR029026">
    <property type="entry name" value="tRNA_m1G_MTases_N"/>
</dbReference>
<evidence type="ECO:0000256" key="2">
    <source>
        <dbReference type="ARBA" id="ARBA00022679"/>
    </source>
</evidence>
<evidence type="ECO:0000259" key="3">
    <source>
        <dbReference type="Pfam" id="PF00588"/>
    </source>
</evidence>
<dbReference type="Proteomes" id="UP001230188">
    <property type="component" value="Unassembled WGS sequence"/>
</dbReference>
<accession>A0AAD7UGJ5</accession>
<name>A0AAD7UGJ5_9STRA</name>
<gene>
    <name evidence="4" type="ORF">CTAYLR_002542</name>
</gene>
<organism evidence="4 5">
    <name type="scientific">Chrysophaeum taylorii</name>
    <dbReference type="NCBI Taxonomy" id="2483200"/>
    <lineage>
        <taxon>Eukaryota</taxon>
        <taxon>Sar</taxon>
        <taxon>Stramenopiles</taxon>
        <taxon>Ochrophyta</taxon>
        <taxon>Pelagophyceae</taxon>
        <taxon>Pelagomonadales</taxon>
        <taxon>Pelagomonadaceae</taxon>
        <taxon>Chrysophaeum</taxon>
    </lineage>
</organism>
<dbReference type="InterPro" id="IPR029028">
    <property type="entry name" value="Alpha/beta_knot_MTases"/>
</dbReference>
<proteinExistence type="predicted"/>
<dbReference type="GO" id="GO:0003723">
    <property type="term" value="F:RNA binding"/>
    <property type="evidence" value="ECO:0007669"/>
    <property type="project" value="InterPro"/>
</dbReference>
<feature type="domain" description="tRNA/rRNA methyltransferase SpoU type" evidence="3">
    <location>
        <begin position="129"/>
        <end position="271"/>
    </location>
</feature>
<dbReference type="GO" id="GO:0032259">
    <property type="term" value="P:methylation"/>
    <property type="evidence" value="ECO:0007669"/>
    <property type="project" value="UniProtKB-KW"/>
</dbReference>
<dbReference type="InterPro" id="IPR001537">
    <property type="entry name" value="SpoU_MeTrfase"/>
</dbReference>
<dbReference type="InterPro" id="IPR004441">
    <property type="entry name" value="rRNA_MeTrfase_TrmH"/>
</dbReference>
<dbReference type="Gene3D" id="3.40.1280.10">
    <property type="match status" value="1"/>
</dbReference>
<reference evidence="4" key="1">
    <citation type="submission" date="2023-01" db="EMBL/GenBank/DDBJ databases">
        <title>Metagenome sequencing of chrysophaentin producing Chrysophaeum taylorii.</title>
        <authorList>
            <person name="Davison J."/>
            <person name="Bewley C."/>
        </authorList>
    </citation>
    <scope>NUCLEOTIDE SEQUENCE</scope>
    <source>
        <strain evidence="4">NIES-1699</strain>
    </source>
</reference>
<dbReference type="EMBL" id="JAQMWT010000334">
    <property type="protein sequence ID" value="KAJ8604355.1"/>
    <property type="molecule type" value="Genomic_DNA"/>
</dbReference>
<evidence type="ECO:0000313" key="4">
    <source>
        <dbReference type="EMBL" id="KAJ8604355.1"/>
    </source>
</evidence>
<comment type="caution">
    <text evidence="4">The sequence shown here is derived from an EMBL/GenBank/DDBJ whole genome shotgun (WGS) entry which is preliminary data.</text>
</comment>
<sequence length="287" mass="31173">MLAFVMVVALRGGVRRLSRSTATGEDAVFVEGSVERRARLDGALLDAGWDPARLEEDRRLEGSAALRMYRSFVLPKSEKALAIASQPQRARTVANQIAFLARETIAEQTAWLENRDREIAAGRPQHALDVILDGLRSGENVGNILRTFETAGARTAYACGTTPRPPNPAVLKAACRSAEYVDARHEPSALEVVRRLQRRNTTVLALETTPGRSVSLYDVRIPADAPVALVFGNELVGVAPEVLGAVDRIVHIPTFGTKNSLNVASAAAVAIFEVVRRQLRIDDDYGP</sequence>
<dbReference type="GO" id="GO:0006396">
    <property type="term" value="P:RNA processing"/>
    <property type="evidence" value="ECO:0007669"/>
    <property type="project" value="InterPro"/>
</dbReference>
<keyword evidence="2" id="KW-0808">Transferase</keyword>